<feature type="domain" description="NADH:ubiquinone oxidoreductase intermediate-associated protein 30" evidence="5">
    <location>
        <begin position="205"/>
        <end position="344"/>
    </location>
</feature>
<protein>
    <submittedName>
        <fullName evidence="10">CIA30 domain-containing protein</fullName>
    </submittedName>
</protein>
<dbReference type="Proteomes" id="UP000321570">
    <property type="component" value="Unassembled WGS sequence"/>
</dbReference>
<evidence type="ECO:0000256" key="3">
    <source>
        <dbReference type="ARBA" id="ARBA00023128"/>
    </source>
</evidence>
<evidence type="ECO:0000313" key="7">
    <source>
        <dbReference type="EMBL" id="VUZ45687.1"/>
    </source>
</evidence>
<dbReference type="PANTHER" id="PTHR13194">
    <property type="entry name" value="COMPLEX I INTERMEDIATE-ASSOCIATED PROTEIN 30"/>
    <property type="match status" value="1"/>
</dbReference>
<evidence type="ECO:0000313" key="9">
    <source>
        <dbReference type="Proteomes" id="UP000321570"/>
    </source>
</evidence>
<name>A0A0R3SQA2_HYMDI</name>
<evidence type="ECO:0000313" key="8">
    <source>
        <dbReference type="Proteomes" id="UP000274504"/>
    </source>
</evidence>
<reference evidence="7 9" key="3">
    <citation type="submission" date="2019-07" db="EMBL/GenBank/DDBJ databases">
        <authorList>
            <person name="Jastrzebski P J."/>
            <person name="Paukszto L."/>
            <person name="Jastrzebski P J."/>
        </authorList>
    </citation>
    <scope>NUCLEOTIDE SEQUENCE [LARGE SCALE GENOMIC DNA]</scope>
    <source>
        <strain evidence="7 9">WMS-il1</strain>
    </source>
</reference>
<organism evidence="10">
    <name type="scientific">Hymenolepis diminuta</name>
    <name type="common">Rat tapeworm</name>
    <dbReference type="NCBI Taxonomy" id="6216"/>
    <lineage>
        <taxon>Eukaryota</taxon>
        <taxon>Metazoa</taxon>
        <taxon>Spiralia</taxon>
        <taxon>Lophotrochozoa</taxon>
        <taxon>Platyhelminthes</taxon>
        <taxon>Cestoda</taxon>
        <taxon>Eucestoda</taxon>
        <taxon>Cyclophyllidea</taxon>
        <taxon>Hymenolepididae</taxon>
        <taxon>Hymenolepis</taxon>
    </lineage>
</organism>
<dbReference type="PANTHER" id="PTHR13194:SF18">
    <property type="entry name" value="COMPLEX I INTERMEDIATE-ASSOCIATED PROTEIN 30, MITOCHONDRIAL"/>
    <property type="match status" value="1"/>
</dbReference>
<dbReference type="AlphaFoldDB" id="A0A0R3SQA2"/>
<keyword evidence="3" id="KW-0496">Mitochondrion</keyword>
<keyword evidence="4" id="KW-0143">Chaperone</keyword>
<evidence type="ECO:0000256" key="2">
    <source>
        <dbReference type="ARBA" id="ARBA00007884"/>
    </source>
</evidence>
<dbReference type="GO" id="GO:0005739">
    <property type="term" value="C:mitochondrion"/>
    <property type="evidence" value="ECO:0007669"/>
    <property type="project" value="UniProtKB-SubCell"/>
</dbReference>
<dbReference type="InterPro" id="IPR039131">
    <property type="entry name" value="NDUFAF1"/>
</dbReference>
<dbReference type="STRING" id="6216.A0A0R3SQA2"/>
<evidence type="ECO:0000256" key="1">
    <source>
        <dbReference type="ARBA" id="ARBA00004173"/>
    </source>
</evidence>
<evidence type="ECO:0000259" key="5">
    <source>
        <dbReference type="Pfam" id="PF08547"/>
    </source>
</evidence>
<evidence type="ECO:0000256" key="4">
    <source>
        <dbReference type="ARBA" id="ARBA00023186"/>
    </source>
</evidence>
<accession>A0A0R3SQA2</accession>
<keyword evidence="9" id="KW-1185">Reference proteome</keyword>
<reference evidence="6 8" key="2">
    <citation type="submission" date="2018-11" db="EMBL/GenBank/DDBJ databases">
        <authorList>
            <consortium name="Pathogen Informatics"/>
        </authorList>
    </citation>
    <scope>NUCLEOTIDE SEQUENCE [LARGE SCALE GENOMIC DNA]</scope>
</reference>
<sequence>MFRLTAASKYCISQTNATSLSSLLYIQQRGRGFTEVDRAGGRNQAHRFEEFIRWYMRLKPWREEIATLKRRLKRHKAGFDPEVHGQTRYLVRFPQLTDSDFEYWKVYTDVDFDEGYSTAEFMRSSRDAVGATVSRDAREANSELINTRISGDARNPLSPNEKDTHPYSITYSADRGKRLPYPASPESYIQASLFSIDPPQQCFNAGYGLFRGNISTRVPERGDLVRAGFAHLRSPEHTLFGFLQEYNFNPYTHIIIRYRGDGRTYKFNIHPKTEWDPFWFDIHQFPLYTRGGPYWSIAKIPLSAFFVTNRGSVIDRQGRISRSRVRMISFTLADRVPGPFALEIDYIALYYDQFHREKFAYEQYDAPAILK</sequence>
<dbReference type="EMBL" id="UYSG01010917">
    <property type="protein sequence ID" value="VDL59551.1"/>
    <property type="molecule type" value="Genomic_DNA"/>
</dbReference>
<dbReference type="EMBL" id="CABIJS010000188">
    <property type="protein sequence ID" value="VUZ45687.1"/>
    <property type="molecule type" value="Genomic_DNA"/>
</dbReference>
<evidence type="ECO:0000313" key="10">
    <source>
        <dbReference type="WBParaSite" id="HDID_0000723501-mRNA-1"/>
    </source>
</evidence>
<dbReference type="GO" id="GO:0032981">
    <property type="term" value="P:mitochondrial respiratory chain complex I assembly"/>
    <property type="evidence" value="ECO:0007669"/>
    <property type="project" value="TreeGrafter"/>
</dbReference>
<dbReference type="OrthoDB" id="42561at2759"/>
<dbReference type="Pfam" id="PF08547">
    <property type="entry name" value="CIA30"/>
    <property type="match status" value="1"/>
</dbReference>
<comment type="similarity">
    <text evidence="2">Belongs to the CIA30 family.</text>
</comment>
<dbReference type="InterPro" id="IPR008979">
    <property type="entry name" value="Galactose-bd-like_sf"/>
</dbReference>
<reference evidence="10" key="1">
    <citation type="submission" date="2016-04" db="UniProtKB">
        <authorList>
            <consortium name="WormBaseParasite"/>
        </authorList>
    </citation>
    <scope>IDENTIFICATION</scope>
</reference>
<comment type="subcellular location">
    <subcellularLocation>
        <location evidence="1">Mitochondrion</location>
    </subcellularLocation>
</comment>
<evidence type="ECO:0000313" key="6">
    <source>
        <dbReference type="EMBL" id="VDL59551.1"/>
    </source>
</evidence>
<proteinExistence type="inferred from homology"/>
<dbReference type="WBParaSite" id="HDID_0000723501-mRNA-1">
    <property type="protein sequence ID" value="HDID_0000723501-mRNA-1"/>
    <property type="gene ID" value="HDID_0000723501"/>
</dbReference>
<gene>
    <name evidence="6" type="ORF">HDID_LOCUS7233</name>
    <name evidence="7" type="ORF">WMSIL1_LOCUS5646</name>
</gene>
<dbReference type="InterPro" id="IPR013857">
    <property type="entry name" value="NADH-UbQ_OxRdtase-assoc_prot30"/>
</dbReference>
<dbReference type="GO" id="GO:0006120">
    <property type="term" value="P:mitochondrial electron transport, NADH to ubiquinone"/>
    <property type="evidence" value="ECO:0007669"/>
    <property type="project" value="TreeGrafter"/>
</dbReference>
<dbReference type="Proteomes" id="UP000274504">
    <property type="component" value="Unassembled WGS sequence"/>
</dbReference>
<dbReference type="GO" id="GO:0051082">
    <property type="term" value="F:unfolded protein binding"/>
    <property type="evidence" value="ECO:0007669"/>
    <property type="project" value="TreeGrafter"/>
</dbReference>
<dbReference type="SUPFAM" id="SSF49785">
    <property type="entry name" value="Galactose-binding domain-like"/>
    <property type="match status" value="1"/>
</dbReference>